<evidence type="ECO:0000313" key="3">
    <source>
        <dbReference type="Proteomes" id="UP000617340"/>
    </source>
</evidence>
<dbReference type="Proteomes" id="UP000617340">
    <property type="component" value="Unassembled WGS sequence"/>
</dbReference>
<evidence type="ECO:0000256" key="1">
    <source>
        <dbReference type="SAM" id="MobiDB-lite"/>
    </source>
</evidence>
<proteinExistence type="predicted"/>
<sequence>MVYDQRMEFRNQALARVFGVLSGPNLSVLNKTGFRRRLEQCDTQLCSAKGLRDSRERQQLTSPETFSEQHSHTLTESCTTKKESASNCEET</sequence>
<keyword evidence="3" id="KW-1185">Reference proteome</keyword>
<gene>
    <name evidence="2" type="ORF">HZH68_012233</name>
</gene>
<feature type="compositionally biased region" description="Basic and acidic residues" evidence="1">
    <location>
        <begin position="67"/>
        <end position="84"/>
    </location>
</feature>
<evidence type="ECO:0000313" key="2">
    <source>
        <dbReference type="EMBL" id="KAF7388291.1"/>
    </source>
</evidence>
<feature type="region of interest" description="Disordered" evidence="1">
    <location>
        <begin position="51"/>
        <end position="91"/>
    </location>
</feature>
<dbReference type="EMBL" id="JACSDZ010000013">
    <property type="protein sequence ID" value="KAF7388291.1"/>
    <property type="molecule type" value="Genomic_DNA"/>
</dbReference>
<organism evidence="2 3">
    <name type="scientific">Vespula germanica</name>
    <name type="common">German yellow jacket</name>
    <name type="synonym">Paravespula germanica</name>
    <dbReference type="NCBI Taxonomy" id="30212"/>
    <lineage>
        <taxon>Eukaryota</taxon>
        <taxon>Metazoa</taxon>
        <taxon>Ecdysozoa</taxon>
        <taxon>Arthropoda</taxon>
        <taxon>Hexapoda</taxon>
        <taxon>Insecta</taxon>
        <taxon>Pterygota</taxon>
        <taxon>Neoptera</taxon>
        <taxon>Endopterygota</taxon>
        <taxon>Hymenoptera</taxon>
        <taxon>Apocrita</taxon>
        <taxon>Aculeata</taxon>
        <taxon>Vespoidea</taxon>
        <taxon>Vespidae</taxon>
        <taxon>Vespinae</taxon>
        <taxon>Vespula</taxon>
    </lineage>
</organism>
<protein>
    <submittedName>
        <fullName evidence="2">Uncharacterized protein</fullName>
    </submittedName>
</protein>
<accession>A0A834JMV9</accession>
<comment type="caution">
    <text evidence="2">The sequence shown here is derived from an EMBL/GenBank/DDBJ whole genome shotgun (WGS) entry which is preliminary data.</text>
</comment>
<name>A0A834JMV9_VESGE</name>
<dbReference type="AlphaFoldDB" id="A0A834JMV9"/>
<reference evidence="2" key="1">
    <citation type="journal article" date="2020" name="G3 (Bethesda)">
        <title>High-Quality Assemblies for Three Invasive Social Wasps from the &lt;i&gt;Vespula&lt;/i&gt; Genus.</title>
        <authorList>
            <person name="Harrop T.W.R."/>
            <person name="Guhlin J."/>
            <person name="McLaughlin G.M."/>
            <person name="Permina E."/>
            <person name="Stockwell P."/>
            <person name="Gilligan J."/>
            <person name="Le Lec M.F."/>
            <person name="Gruber M.A.M."/>
            <person name="Quinn O."/>
            <person name="Lovegrove M."/>
            <person name="Duncan E.J."/>
            <person name="Remnant E.J."/>
            <person name="Van Eeckhoven J."/>
            <person name="Graham B."/>
            <person name="Knapp R.A."/>
            <person name="Langford K.W."/>
            <person name="Kronenberg Z."/>
            <person name="Press M.O."/>
            <person name="Eacker S.M."/>
            <person name="Wilson-Rankin E.E."/>
            <person name="Purcell J."/>
            <person name="Lester P.J."/>
            <person name="Dearden P.K."/>
        </authorList>
    </citation>
    <scope>NUCLEOTIDE SEQUENCE</scope>
    <source>
        <strain evidence="2">Linc-1</strain>
    </source>
</reference>